<reference evidence="2" key="1">
    <citation type="submission" date="2015-10" db="EMBL/GenBank/DDBJ databases">
        <title>Complete Genome Sequence of Aeromonas schubertii strain WL1483.</title>
        <authorList>
            <person name="Liu L."/>
        </authorList>
    </citation>
    <scope>NUCLEOTIDE SEQUENCE [LARGE SCALE GENOMIC DNA]</scope>
    <source>
        <strain evidence="2">WL1483</strain>
    </source>
</reference>
<protein>
    <submittedName>
        <fullName evidence="1">Uncharacterized protein</fullName>
    </submittedName>
</protein>
<dbReference type="AlphaFoldDB" id="A0A0S2SJX1"/>
<sequence length="325" mass="37020">MASVLTEPQGPDTVRLSLLSQVVSEISLTVQFGTNARQRDRLVGSSNGLLQWLGLCAIETQLKKPGGLNAVLQLVAAFDYPERVRALGWMVHHMARNPQKIDLYKGLVAALHDALPPDIPAEELARLVNSMRGHMQQLAWVEPWLFQDVIFPLLQNNRVHYDDASVLWSQELANMLEPKLSDQSLLFDRAREGQTTNISAFLFAYSSPTRQQAILKVMQDILRRQQRVVQQPLASTSNWTRWDRALTVSLWLLAFFRWGEFYLRQRCSTDHELEKLSSIARALVMVRPMREWRFDGVGKLGELAAFLDQVDELLDTSDGRKDGLQ</sequence>
<evidence type="ECO:0000313" key="2">
    <source>
        <dbReference type="Proteomes" id="UP000058114"/>
    </source>
</evidence>
<gene>
    <name evidence="1" type="ORF">WL1483_2559</name>
</gene>
<name>A0A0S2SJX1_9GAMM</name>
<organism evidence="1 2">
    <name type="scientific">Aeromonas schubertii</name>
    <dbReference type="NCBI Taxonomy" id="652"/>
    <lineage>
        <taxon>Bacteria</taxon>
        <taxon>Pseudomonadati</taxon>
        <taxon>Pseudomonadota</taxon>
        <taxon>Gammaproteobacteria</taxon>
        <taxon>Aeromonadales</taxon>
        <taxon>Aeromonadaceae</taxon>
        <taxon>Aeromonas</taxon>
    </lineage>
</organism>
<proteinExistence type="predicted"/>
<dbReference type="PATRIC" id="fig|652.5.peg.2354"/>
<reference evidence="1 2" key="2">
    <citation type="journal article" date="2016" name="Genome Announc.">
        <title>Complete Genome Sequence of the Highly Virulent Aeromonas schubertii Strain WL1483, Isolated from Diseased Snakehead Fish (Channa argus) in China.</title>
        <authorList>
            <person name="Liu L."/>
            <person name="Li N."/>
            <person name="Zhang D."/>
            <person name="Fu X."/>
            <person name="Shi C."/>
            <person name="Lin Q."/>
            <person name="Hao G."/>
        </authorList>
    </citation>
    <scope>NUCLEOTIDE SEQUENCE [LARGE SCALE GENOMIC DNA]</scope>
    <source>
        <strain evidence="1 2">WL1483</strain>
    </source>
</reference>
<dbReference type="Proteomes" id="UP000058114">
    <property type="component" value="Chromosome"/>
</dbReference>
<evidence type="ECO:0000313" key="1">
    <source>
        <dbReference type="EMBL" id="ALP41978.1"/>
    </source>
</evidence>
<accession>A0A0S2SJX1</accession>
<dbReference type="KEGG" id="asr:WL1483_2559"/>
<dbReference type="EMBL" id="CP013067">
    <property type="protein sequence ID" value="ALP41978.1"/>
    <property type="molecule type" value="Genomic_DNA"/>
</dbReference>